<dbReference type="SUPFAM" id="SSF55826">
    <property type="entry name" value="YbaK/ProRS associated domain"/>
    <property type="match status" value="1"/>
</dbReference>
<comment type="caution">
    <text evidence="2">The sequence shown here is derived from an EMBL/GenBank/DDBJ whole genome shotgun (WGS) entry which is preliminary data.</text>
</comment>
<dbReference type="CDD" id="cd04332">
    <property type="entry name" value="YbaK_like"/>
    <property type="match status" value="1"/>
</dbReference>
<dbReference type="Gene3D" id="3.90.960.10">
    <property type="entry name" value="YbaK/aminoacyl-tRNA synthetase-associated domain"/>
    <property type="match status" value="1"/>
</dbReference>
<reference evidence="2 3" key="1">
    <citation type="journal article" date="2012" name="Science">
        <title>Ecological populations of bacteria act as socially cohesive units of antibiotic production and resistance.</title>
        <authorList>
            <person name="Cordero O.X."/>
            <person name="Wildschutte H."/>
            <person name="Kirkup B."/>
            <person name="Proehl S."/>
            <person name="Ngo L."/>
            <person name="Hussain F."/>
            <person name="Le Roux F."/>
            <person name="Mincer T."/>
            <person name="Polz M.F."/>
        </authorList>
    </citation>
    <scope>NUCLEOTIDE SEQUENCE [LARGE SCALE GENOMIC DNA]</scope>
    <source>
        <strain evidence="2 3">FF-238</strain>
    </source>
</reference>
<dbReference type="EMBL" id="AJYW02000098">
    <property type="protein sequence ID" value="OEE76921.1"/>
    <property type="molecule type" value="Genomic_DNA"/>
</dbReference>
<name>A0A1E5D0P6_9VIBR</name>
<keyword evidence="3" id="KW-1185">Reference proteome</keyword>
<evidence type="ECO:0000259" key="1">
    <source>
        <dbReference type="Pfam" id="PF04073"/>
    </source>
</evidence>
<dbReference type="GO" id="GO:0003677">
    <property type="term" value="F:DNA binding"/>
    <property type="evidence" value="ECO:0007669"/>
    <property type="project" value="UniProtKB-KW"/>
</dbReference>
<gene>
    <name evidence="2" type="ORF">A130_15170</name>
</gene>
<dbReference type="Pfam" id="PF04073">
    <property type="entry name" value="tRNA_edit"/>
    <property type="match status" value="1"/>
</dbReference>
<dbReference type="GO" id="GO:0002161">
    <property type="term" value="F:aminoacyl-tRNA deacylase activity"/>
    <property type="evidence" value="ECO:0007669"/>
    <property type="project" value="InterPro"/>
</dbReference>
<dbReference type="PANTHER" id="PTHR30411:SF0">
    <property type="entry name" value="CYS-TRNA(PRO)_CYS-TRNA(CYS) DEACYLASE YBAK"/>
    <property type="match status" value="1"/>
</dbReference>
<keyword evidence="2" id="KW-0238">DNA-binding</keyword>
<organism evidence="2 3">
    <name type="scientific">Vibrio genomosp. F6 str. FF-238</name>
    <dbReference type="NCBI Taxonomy" id="1191298"/>
    <lineage>
        <taxon>Bacteria</taxon>
        <taxon>Pseudomonadati</taxon>
        <taxon>Pseudomonadota</taxon>
        <taxon>Gammaproteobacteria</taxon>
        <taxon>Vibrionales</taxon>
        <taxon>Vibrionaceae</taxon>
        <taxon>Vibrio</taxon>
    </lineage>
</organism>
<dbReference type="PANTHER" id="PTHR30411">
    <property type="entry name" value="CYTOPLASMIC PROTEIN"/>
    <property type="match status" value="1"/>
</dbReference>
<dbReference type="AlphaFoldDB" id="A0A1E5D0P6"/>
<evidence type="ECO:0000313" key="2">
    <source>
        <dbReference type="EMBL" id="OEE76921.1"/>
    </source>
</evidence>
<feature type="domain" description="YbaK/aminoacyl-tRNA synthetase-associated" evidence="1">
    <location>
        <begin position="38"/>
        <end position="146"/>
    </location>
</feature>
<evidence type="ECO:0000313" key="3">
    <source>
        <dbReference type="Proteomes" id="UP000094165"/>
    </source>
</evidence>
<protein>
    <submittedName>
        <fullName evidence="2">DNA-binding protein</fullName>
    </submittedName>
</protein>
<dbReference type="Proteomes" id="UP000094165">
    <property type="component" value="Unassembled WGS sequence"/>
</dbReference>
<accession>A0A1E5D0P6</accession>
<dbReference type="InterPro" id="IPR036754">
    <property type="entry name" value="YbaK/aa-tRNA-synt-asso_dom_sf"/>
</dbReference>
<proteinExistence type="predicted"/>
<dbReference type="RefSeq" id="WP_017054662.1">
    <property type="nucleotide sequence ID" value="NZ_AJYW02000098.1"/>
</dbReference>
<sequence length="160" mass="17826">MNTLEKIYQTNIQLLSKTEVTYTQWEHEPILDFATDEMVAKKLGWTGTHSKSLFLKVKGGGFALYLTEKDKRLDSKAIKKVLGKRVSICDDLEMTEQTGCVPGAVCPFALPQSIPVIVDSTLFTHDEILYTPGHPELTLGFAGKDLPILLQAIENTVHHI</sequence>
<dbReference type="InterPro" id="IPR007214">
    <property type="entry name" value="YbaK/aa-tRNA-synth-assoc-dom"/>
</dbReference>